<evidence type="ECO:0000259" key="1">
    <source>
        <dbReference type="PROSITE" id="PS50853"/>
    </source>
</evidence>
<feature type="non-terminal residue" evidence="2">
    <location>
        <position position="381"/>
    </location>
</feature>
<evidence type="ECO:0000313" key="3">
    <source>
        <dbReference type="Proteomes" id="UP000258309"/>
    </source>
</evidence>
<dbReference type="Proteomes" id="UP000258309">
    <property type="component" value="Unassembled WGS sequence"/>
</dbReference>
<dbReference type="InterPro" id="IPR036116">
    <property type="entry name" value="FN3_sf"/>
</dbReference>
<evidence type="ECO:0000313" key="2">
    <source>
        <dbReference type="EMBL" id="RFU25757.1"/>
    </source>
</evidence>
<dbReference type="AlphaFoldDB" id="A0A3E2GXL0"/>
<name>A0A3E2GXL0_SCYLI</name>
<dbReference type="Gene3D" id="2.60.40.10">
    <property type="entry name" value="Immunoglobulins"/>
    <property type="match status" value="1"/>
</dbReference>
<dbReference type="InterPro" id="IPR013783">
    <property type="entry name" value="Ig-like_fold"/>
</dbReference>
<dbReference type="SUPFAM" id="SSF49265">
    <property type="entry name" value="Fibronectin type III"/>
    <property type="match status" value="1"/>
</dbReference>
<dbReference type="InterPro" id="IPR003961">
    <property type="entry name" value="FN3_dom"/>
</dbReference>
<dbReference type="STRING" id="5539.A0A3E2GXL0"/>
<feature type="domain" description="Fibronectin type-III" evidence="1">
    <location>
        <begin position="134"/>
        <end position="224"/>
    </location>
</feature>
<sequence length="381" mass="41552">MSPECNDYTWAYWNSFISEQPLLDVALRTQLNDMTTQVNAVIKAAAVELERMGVIFVDGLQDMYNGHRYCEAGANKEQTEYSRPTSSTPPNSCWTLSSLARAWWCRRRPTAPPRGTPLDTGTSPYNELEPPLPIPGPLVWLGSDYTSLKVIWNPNEVNAVGYRLYLNGAIAYSITAAIAINVMTTVTLGGLSPDTTYDIALTALSGDGTESGTGNIVSAATLSLPHAGQTVSSTSVSASNTSTTYEAVILVPYSYTRIFIWNSDQGCDWGTDPGWPINYNKWCNVCNHYMVEGETLFRYTGNITDPTMDAPWSWSPIGDVVVTQDGYNYTWIVPIGMSTTDTSQYVVQVQGYGPFGSVFQPCPACDSLGGPDGVSSGRYCI</sequence>
<dbReference type="PROSITE" id="PS50853">
    <property type="entry name" value="FN3"/>
    <property type="match status" value="1"/>
</dbReference>
<gene>
    <name evidence="2" type="ORF">B7463_g10581</name>
</gene>
<feature type="non-terminal residue" evidence="2">
    <location>
        <position position="1"/>
    </location>
</feature>
<organism evidence="2 3">
    <name type="scientific">Scytalidium lignicola</name>
    <name type="common">Hyphomycete</name>
    <dbReference type="NCBI Taxonomy" id="5539"/>
    <lineage>
        <taxon>Eukaryota</taxon>
        <taxon>Fungi</taxon>
        <taxon>Dikarya</taxon>
        <taxon>Ascomycota</taxon>
        <taxon>Pezizomycotina</taxon>
        <taxon>Leotiomycetes</taxon>
        <taxon>Leotiomycetes incertae sedis</taxon>
        <taxon>Scytalidium</taxon>
    </lineage>
</organism>
<accession>A0A3E2GXL0</accession>
<dbReference type="OrthoDB" id="1896086at2759"/>
<reference evidence="2 3" key="1">
    <citation type="submission" date="2018-05" db="EMBL/GenBank/DDBJ databases">
        <title>Draft genome sequence of Scytalidium lignicola DSM 105466, a ubiquitous saprotrophic fungus.</title>
        <authorList>
            <person name="Buettner E."/>
            <person name="Gebauer A.M."/>
            <person name="Hofrichter M."/>
            <person name="Liers C."/>
            <person name="Kellner H."/>
        </authorList>
    </citation>
    <scope>NUCLEOTIDE SEQUENCE [LARGE SCALE GENOMIC DNA]</scope>
    <source>
        <strain evidence="2 3">DSM 105466</strain>
    </source>
</reference>
<proteinExistence type="predicted"/>
<dbReference type="EMBL" id="NCSJ02000306">
    <property type="protein sequence ID" value="RFU25757.1"/>
    <property type="molecule type" value="Genomic_DNA"/>
</dbReference>
<keyword evidence="3" id="KW-1185">Reference proteome</keyword>
<dbReference type="CDD" id="cd00063">
    <property type="entry name" value="FN3"/>
    <property type="match status" value="1"/>
</dbReference>
<protein>
    <recommendedName>
        <fullName evidence="1">Fibronectin type-III domain-containing protein</fullName>
    </recommendedName>
</protein>
<dbReference type="SMART" id="SM00060">
    <property type="entry name" value="FN3"/>
    <property type="match status" value="1"/>
</dbReference>
<comment type="caution">
    <text evidence="2">The sequence shown here is derived from an EMBL/GenBank/DDBJ whole genome shotgun (WGS) entry which is preliminary data.</text>
</comment>